<dbReference type="AlphaFoldDB" id="A0A9P6AHY5"/>
<keyword evidence="2" id="KW-1185">Reference proteome</keyword>
<gene>
    <name evidence="1" type="ORF">BS47DRAFT_1399848</name>
</gene>
<proteinExistence type="predicted"/>
<reference evidence="1" key="1">
    <citation type="journal article" date="2020" name="Nat. Commun.">
        <title>Large-scale genome sequencing of mycorrhizal fungi provides insights into the early evolution of symbiotic traits.</title>
        <authorList>
            <person name="Miyauchi S."/>
            <person name="Kiss E."/>
            <person name="Kuo A."/>
            <person name="Drula E."/>
            <person name="Kohler A."/>
            <person name="Sanchez-Garcia M."/>
            <person name="Morin E."/>
            <person name="Andreopoulos B."/>
            <person name="Barry K.W."/>
            <person name="Bonito G."/>
            <person name="Buee M."/>
            <person name="Carver A."/>
            <person name="Chen C."/>
            <person name="Cichocki N."/>
            <person name="Clum A."/>
            <person name="Culley D."/>
            <person name="Crous P.W."/>
            <person name="Fauchery L."/>
            <person name="Girlanda M."/>
            <person name="Hayes R.D."/>
            <person name="Keri Z."/>
            <person name="LaButti K."/>
            <person name="Lipzen A."/>
            <person name="Lombard V."/>
            <person name="Magnuson J."/>
            <person name="Maillard F."/>
            <person name="Murat C."/>
            <person name="Nolan M."/>
            <person name="Ohm R.A."/>
            <person name="Pangilinan J."/>
            <person name="Pereira M.F."/>
            <person name="Perotto S."/>
            <person name="Peter M."/>
            <person name="Pfister S."/>
            <person name="Riley R."/>
            <person name="Sitrit Y."/>
            <person name="Stielow J.B."/>
            <person name="Szollosi G."/>
            <person name="Zifcakova L."/>
            <person name="Stursova M."/>
            <person name="Spatafora J.W."/>
            <person name="Tedersoo L."/>
            <person name="Vaario L.M."/>
            <person name="Yamada A."/>
            <person name="Yan M."/>
            <person name="Wang P."/>
            <person name="Xu J."/>
            <person name="Bruns T."/>
            <person name="Baldrian P."/>
            <person name="Vilgalys R."/>
            <person name="Dunand C."/>
            <person name="Henrissat B."/>
            <person name="Grigoriev I.V."/>
            <person name="Hibbett D."/>
            <person name="Nagy L.G."/>
            <person name="Martin F.M."/>
        </authorList>
    </citation>
    <scope>NUCLEOTIDE SEQUENCE</scope>
    <source>
        <strain evidence="1">UP504</strain>
    </source>
</reference>
<organism evidence="1 2">
    <name type="scientific">Hydnum rufescens UP504</name>
    <dbReference type="NCBI Taxonomy" id="1448309"/>
    <lineage>
        <taxon>Eukaryota</taxon>
        <taxon>Fungi</taxon>
        <taxon>Dikarya</taxon>
        <taxon>Basidiomycota</taxon>
        <taxon>Agaricomycotina</taxon>
        <taxon>Agaricomycetes</taxon>
        <taxon>Cantharellales</taxon>
        <taxon>Hydnaceae</taxon>
        <taxon>Hydnum</taxon>
    </lineage>
</organism>
<comment type="caution">
    <text evidence="1">The sequence shown here is derived from an EMBL/GenBank/DDBJ whole genome shotgun (WGS) entry which is preliminary data.</text>
</comment>
<name>A0A9P6AHY5_9AGAM</name>
<evidence type="ECO:0000313" key="2">
    <source>
        <dbReference type="Proteomes" id="UP000886523"/>
    </source>
</evidence>
<dbReference type="Proteomes" id="UP000886523">
    <property type="component" value="Unassembled WGS sequence"/>
</dbReference>
<dbReference type="OrthoDB" id="3263880at2759"/>
<sequence length="320" mass="35300">MSGPTSGIATTLLGCTNCEECNVQCVNEFEKAAHKSRKAELSIEDYQALDIKLDSHAISSVRGQENSIVDPRPPPRVLCFSLYFPALSYPPSVLDPTEFSRRYCEAIQGNPGSLGRVGKLISKILVAWAASHGVDESGRELVTSSGILQDPLIAPPDLGTQSIRCAENCPAGMECVPYCYWCPSLKILYHLRIEWYEALHQSALNQLYTLTCVCAPLLPDQGPVVNKIAMARTFWYAHVHEGAHFNSEQDDIALFKDSPVPHPYHRSSPSNALVHTPLENTYTYRMALAPIRVPPACREITASLTGPKALRHQVDEANEQ</sequence>
<accession>A0A9P6AHY5</accession>
<evidence type="ECO:0000313" key="1">
    <source>
        <dbReference type="EMBL" id="KAF9506051.1"/>
    </source>
</evidence>
<dbReference type="EMBL" id="MU129126">
    <property type="protein sequence ID" value="KAF9506051.1"/>
    <property type="molecule type" value="Genomic_DNA"/>
</dbReference>
<protein>
    <submittedName>
        <fullName evidence="1">Uncharacterized protein</fullName>
    </submittedName>
</protein>